<dbReference type="OrthoDB" id="9795666at2"/>
<organism evidence="7 8">
    <name type="scientific">Eubacterium plexicaudatum ASF492</name>
    <dbReference type="NCBI Taxonomy" id="1235802"/>
    <lineage>
        <taxon>Bacteria</taxon>
        <taxon>Bacillati</taxon>
        <taxon>Bacillota</taxon>
        <taxon>Clostridia</taxon>
        <taxon>Eubacteriales</taxon>
        <taxon>Eubacteriaceae</taxon>
        <taxon>Eubacterium</taxon>
    </lineage>
</organism>
<comment type="similarity">
    <text evidence="1">Belongs to the sigma-70 factor family. ECF subfamily.</text>
</comment>
<dbReference type="GO" id="GO:0006352">
    <property type="term" value="P:DNA-templated transcription initiation"/>
    <property type="evidence" value="ECO:0007669"/>
    <property type="project" value="InterPro"/>
</dbReference>
<evidence type="ECO:0000259" key="5">
    <source>
        <dbReference type="Pfam" id="PF04542"/>
    </source>
</evidence>
<dbReference type="InterPro" id="IPR039425">
    <property type="entry name" value="RNA_pol_sigma-70-like"/>
</dbReference>
<dbReference type="Gene3D" id="1.10.1740.10">
    <property type="match status" value="1"/>
</dbReference>
<dbReference type="InterPro" id="IPR036388">
    <property type="entry name" value="WH-like_DNA-bd_sf"/>
</dbReference>
<evidence type="ECO:0000256" key="2">
    <source>
        <dbReference type="ARBA" id="ARBA00023015"/>
    </source>
</evidence>
<dbReference type="EMBL" id="AQFT01000015">
    <property type="protein sequence ID" value="EMZ37079.1"/>
    <property type="molecule type" value="Genomic_DNA"/>
</dbReference>
<keyword evidence="2" id="KW-0805">Transcription regulation</keyword>
<dbReference type="Pfam" id="PF08281">
    <property type="entry name" value="Sigma70_r4_2"/>
    <property type="match status" value="1"/>
</dbReference>
<dbReference type="NCBIfam" id="TIGR02937">
    <property type="entry name" value="sigma70-ECF"/>
    <property type="match status" value="1"/>
</dbReference>
<evidence type="ECO:0000256" key="1">
    <source>
        <dbReference type="ARBA" id="ARBA00010641"/>
    </source>
</evidence>
<dbReference type="GO" id="GO:0016987">
    <property type="term" value="F:sigma factor activity"/>
    <property type="evidence" value="ECO:0007669"/>
    <property type="project" value="UniProtKB-KW"/>
</dbReference>
<sequence length="167" mass="19820">MMKTLVKHAMEKDAESFIRLVEEHKQSMLKVAYGFFSDPEDVADVMQQTVLNAYEHIGELKKAAYFKTWLIRILINNCNRLYNSRKHVVTGTELIEGKYFDVYPEDNDFFYLLSLLHKDDRTIFQLYYGEEYTTKEIGRLLGIKESTIRSRIHRGKEQIRSQIQKKE</sequence>
<proteinExistence type="inferred from homology"/>
<dbReference type="Proteomes" id="UP000012589">
    <property type="component" value="Unassembled WGS sequence"/>
</dbReference>
<dbReference type="eggNOG" id="COG1595">
    <property type="taxonomic scope" value="Bacteria"/>
</dbReference>
<dbReference type="InterPro" id="IPR013249">
    <property type="entry name" value="RNA_pol_sigma70_r4_t2"/>
</dbReference>
<dbReference type="STRING" id="1235802.C823_00567"/>
<name>N2BJS8_9FIRM</name>
<dbReference type="InterPro" id="IPR014284">
    <property type="entry name" value="RNA_pol_sigma-70_dom"/>
</dbReference>
<dbReference type="SUPFAM" id="SSF88659">
    <property type="entry name" value="Sigma3 and sigma4 domains of RNA polymerase sigma factors"/>
    <property type="match status" value="1"/>
</dbReference>
<dbReference type="Pfam" id="PF04542">
    <property type="entry name" value="Sigma70_r2"/>
    <property type="match status" value="1"/>
</dbReference>
<feature type="domain" description="RNA polymerase sigma factor 70 region 4 type 2" evidence="6">
    <location>
        <begin position="112"/>
        <end position="158"/>
    </location>
</feature>
<evidence type="ECO:0000256" key="4">
    <source>
        <dbReference type="ARBA" id="ARBA00023163"/>
    </source>
</evidence>
<reference evidence="7 8" key="1">
    <citation type="journal article" date="2014" name="Genome Announc.">
        <title>Draft genome sequences of the altered schaedler flora, a defined bacterial community from gnotobiotic mice.</title>
        <authorList>
            <person name="Wannemuehler M.J."/>
            <person name="Overstreet A.M."/>
            <person name="Ward D.V."/>
            <person name="Phillips G.J."/>
        </authorList>
    </citation>
    <scope>NUCLEOTIDE SEQUENCE [LARGE SCALE GENOMIC DNA]</scope>
    <source>
        <strain evidence="7 8">ASF492</strain>
    </source>
</reference>
<evidence type="ECO:0000256" key="3">
    <source>
        <dbReference type="ARBA" id="ARBA00023082"/>
    </source>
</evidence>
<dbReference type="PANTHER" id="PTHR43133">
    <property type="entry name" value="RNA POLYMERASE ECF-TYPE SIGMA FACTO"/>
    <property type="match status" value="1"/>
</dbReference>
<protein>
    <submittedName>
        <fullName evidence="7">Sigma-70 family RNA polymerase sigma factor</fullName>
    </submittedName>
</protein>
<evidence type="ECO:0000259" key="6">
    <source>
        <dbReference type="Pfam" id="PF08281"/>
    </source>
</evidence>
<dbReference type="GO" id="GO:0003677">
    <property type="term" value="F:DNA binding"/>
    <property type="evidence" value="ECO:0007669"/>
    <property type="project" value="InterPro"/>
</dbReference>
<feature type="domain" description="RNA polymerase sigma-70 region 2" evidence="5">
    <location>
        <begin position="20"/>
        <end position="86"/>
    </location>
</feature>
<dbReference type="InterPro" id="IPR007627">
    <property type="entry name" value="RNA_pol_sigma70_r2"/>
</dbReference>
<accession>N2BJS8</accession>
<evidence type="ECO:0000313" key="8">
    <source>
        <dbReference type="Proteomes" id="UP000012589"/>
    </source>
</evidence>
<dbReference type="CDD" id="cd06171">
    <property type="entry name" value="Sigma70_r4"/>
    <property type="match status" value="1"/>
</dbReference>
<dbReference type="SUPFAM" id="SSF88946">
    <property type="entry name" value="Sigma2 domain of RNA polymerase sigma factors"/>
    <property type="match status" value="1"/>
</dbReference>
<dbReference type="Gene3D" id="1.10.10.10">
    <property type="entry name" value="Winged helix-like DNA-binding domain superfamily/Winged helix DNA-binding domain"/>
    <property type="match status" value="1"/>
</dbReference>
<dbReference type="PATRIC" id="fig|1235802.3.peg.593"/>
<dbReference type="HOGENOM" id="CLU_047691_3_1_9"/>
<dbReference type="AlphaFoldDB" id="N2BJS8"/>
<evidence type="ECO:0000313" key="7">
    <source>
        <dbReference type="EMBL" id="EMZ37079.1"/>
    </source>
</evidence>
<dbReference type="PANTHER" id="PTHR43133:SF51">
    <property type="entry name" value="RNA POLYMERASE SIGMA FACTOR"/>
    <property type="match status" value="1"/>
</dbReference>
<dbReference type="InterPro" id="IPR013324">
    <property type="entry name" value="RNA_pol_sigma_r3/r4-like"/>
</dbReference>
<dbReference type="InterPro" id="IPR013325">
    <property type="entry name" value="RNA_pol_sigma_r2"/>
</dbReference>
<keyword evidence="4" id="KW-0804">Transcription</keyword>
<keyword evidence="3" id="KW-0731">Sigma factor</keyword>
<comment type="caution">
    <text evidence="7">The sequence shown here is derived from an EMBL/GenBank/DDBJ whole genome shotgun (WGS) entry which is preliminary data.</text>
</comment>
<gene>
    <name evidence="7" type="ORF">C823_00567</name>
</gene>
<keyword evidence="8" id="KW-1185">Reference proteome</keyword>